<dbReference type="InterPro" id="IPR029063">
    <property type="entry name" value="SAM-dependent_MTases_sf"/>
</dbReference>
<evidence type="ECO:0000259" key="1">
    <source>
        <dbReference type="Pfam" id="PF02384"/>
    </source>
</evidence>
<protein>
    <submittedName>
        <fullName evidence="2">N-6 DNA Methylase</fullName>
    </submittedName>
</protein>
<keyword evidence="2" id="KW-0489">Methyltransferase</keyword>
<accession>A0A0S4R2F1</accession>
<dbReference type="AlphaFoldDB" id="A0A0S4R2F1"/>
<proteinExistence type="predicted"/>
<dbReference type="SUPFAM" id="SSF53335">
    <property type="entry name" value="S-adenosyl-L-methionine-dependent methyltransferases"/>
    <property type="match status" value="1"/>
</dbReference>
<dbReference type="GO" id="GO:0032259">
    <property type="term" value="P:methylation"/>
    <property type="evidence" value="ECO:0007669"/>
    <property type="project" value="UniProtKB-KW"/>
</dbReference>
<evidence type="ECO:0000313" key="3">
    <source>
        <dbReference type="Proteomes" id="UP000198802"/>
    </source>
</evidence>
<evidence type="ECO:0000313" key="2">
    <source>
        <dbReference type="EMBL" id="CUU61078.1"/>
    </source>
</evidence>
<sequence length="270" mass="28296">MPAPPQIPLSVVAALALITPPSGELSATADLITELDTERFYGMVRLQWTIFVRARPDLLPAAWPLLQPWLGADRPDQAMIVAARRVAHAALDAGQLHLTGTPRRRDTDVFGPLLVALRADGARVTAGQFYTPGPIADVLAAGLTTCAQPGQTVIDPAIGTGGLFRAAAQTLRAGGIDPASMVWIDADIDAVAVACAAVNAVLWELGPTVALVVGDTLTDDWQTVAIAQRREILQIADRLHGAAFAADVLGTVARLVDAASTARAGRARRT</sequence>
<dbReference type="GO" id="GO:0003677">
    <property type="term" value="F:DNA binding"/>
    <property type="evidence" value="ECO:0007669"/>
    <property type="project" value="InterPro"/>
</dbReference>
<name>A0A0S4R2F1_9ACTN</name>
<dbReference type="Proteomes" id="UP000198802">
    <property type="component" value="Unassembled WGS sequence"/>
</dbReference>
<reference evidence="3" key="1">
    <citation type="submission" date="2015-11" db="EMBL/GenBank/DDBJ databases">
        <authorList>
            <person name="Varghese N."/>
        </authorList>
    </citation>
    <scope>NUCLEOTIDE SEQUENCE [LARGE SCALE GENOMIC DNA]</scope>
    <source>
        <strain evidence="3">DSM 45899</strain>
    </source>
</reference>
<keyword evidence="2" id="KW-0808">Transferase</keyword>
<feature type="domain" description="DNA methylase adenine-specific" evidence="1">
    <location>
        <begin position="121"/>
        <end position="223"/>
    </location>
</feature>
<dbReference type="EMBL" id="FAOZ01000055">
    <property type="protein sequence ID" value="CUU61078.1"/>
    <property type="molecule type" value="Genomic_DNA"/>
</dbReference>
<dbReference type="GO" id="GO:0008170">
    <property type="term" value="F:N-methyltransferase activity"/>
    <property type="evidence" value="ECO:0007669"/>
    <property type="project" value="InterPro"/>
</dbReference>
<dbReference type="RefSeq" id="WP_165615965.1">
    <property type="nucleotide sequence ID" value="NZ_FAOZ01000055.1"/>
</dbReference>
<dbReference type="PRINTS" id="PR00507">
    <property type="entry name" value="N12N6MTFRASE"/>
</dbReference>
<dbReference type="InterPro" id="IPR003356">
    <property type="entry name" value="DNA_methylase_A-5"/>
</dbReference>
<gene>
    <name evidence="2" type="ORF">Ga0074812_15514</name>
</gene>
<organism evidence="2 3">
    <name type="scientific">Parafrankia irregularis</name>
    <dbReference type="NCBI Taxonomy" id="795642"/>
    <lineage>
        <taxon>Bacteria</taxon>
        <taxon>Bacillati</taxon>
        <taxon>Actinomycetota</taxon>
        <taxon>Actinomycetes</taxon>
        <taxon>Frankiales</taxon>
        <taxon>Frankiaceae</taxon>
        <taxon>Parafrankia</taxon>
    </lineage>
</organism>
<dbReference type="Gene3D" id="3.40.50.150">
    <property type="entry name" value="Vaccinia Virus protein VP39"/>
    <property type="match status" value="1"/>
</dbReference>
<dbReference type="Pfam" id="PF02384">
    <property type="entry name" value="N6_Mtase"/>
    <property type="match status" value="1"/>
</dbReference>
<keyword evidence="3" id="KW-1185">Reference proteome</keyword>